<dbReference type="InterPro" id="IPR013201">
    <property type="entry name" value="Prot_inhib_I29"/>
</dbReference>
<dbReference type="OrthoDB" id="5821723at2759"/>
<dbReference type="GO" id="GO:0005764">
    <property type="term" value="C:lysosome"/>
    <property type="evidence" value="ECO:0000318"/>
    <property type="project" value="GO_Central"/>
</dbReference>
<dbReference type="InParanoid" id="Q18740"/>
<organism evidence="5 6">
    <name type="scientific">Caenorhabditis elegans</name>
    <dbReference type="NCBI Taxonomy" id="6239"/>
    <lineage>
        <taxon>Eukaryota</taxon>
        <taxon>Metazoa</taxon>
        <taxon>Ecdysozoa</taxon>
        <taxon>Nematoda</taxon>
        <taxon>Chromadorea</taxon>
        <taxon>Rhabditida</taxon>
        <taxon>Rhabditina</taxon>
        <taxon>Rhabditomorpha</taxon>
        <taxon>Rhabditoidea</taxon>
        <taxon>Rhabditidae</taxon>
        <taxon>Peloderinae</taxon>
        <taxon>Caenorhabditis</taxon>
    </lineage>
</organism>
<keyword evidence="8" id="KW-1267">Proteomics identification</keyword>
<dbReference type="GO" id="GO:0051603">
    <property type="term" value="P:proteolysis involved in protein catabolic process"/>
    <property type="evidence" value="ECO:0000318"/>
    <property type="project" value="GO_Central"/>
</dbReference>
<dbReference type="InterPro" id="IPR013128">
    <property type="entry name" value="Peptidase_C1A"/>
</dbReference>
<dbReference type="SUPFAM" id="SSF54001">
    <property type="entry name" value="Cysteine proteinases"/>
    <property type="match status" value="1"/>
</dbReference>
<dbReference type="PIR" id="T20110">
    <property type="entry name" value="T20110"/>
</dbReference>
<evidence type="ECO:0007829" key="8">
    <source>
        <dbReference type="PeptideAtlas" id="Q18740"/>
    </source>
</evidence>
<name>Q18740_CAEEL</name>
<dbReference type="Reactome" id="R-CEL-114608">
    <property type="pathway name" value="Platelet degranulation"/>
</dbReference>
<dbReference type="RefSeq" id="NP_505458.1">
    <property type="nucleotide sequence ID" value="NM_073057.5"/>
</dbReference>
<dbReference type="eggNOG" id="KOG1543">
    <property type="taxonomic scope" value="Eukaryota"/>
</dbReference>
<evidence type="ECO:0000313" key="7">
    <source>
        <dbReference type="WormBase" id="C50F4.3"/>
    </source>
</evidence>
<dbReference type="Bgee" id="WBGene00008231">
    <property type="expression patterns" value="Expressed in adult organism and 1 other cell type or tissue"/>
</dbReference>
<dbReference type="KEGG" id="cel:CELE_C50F4.3"/>
<dbReference type="InterPro" id="IPR039417">
    <property type="entry name" value="Peptidase_C1A_papain-like"/>
</dbReference>
<dbReference type="FunFam" id="3.90.70.10:FF:000103">
    <property type="entry name" value="Hypothetical LOC496748"/>
    <property type="match status" value="1"/>
</dbReference>
<dbReference type="STRING" id="6239.C50F4.3.1"/>
<dbReference type="GeneID" id="183677"/>
<evidence type="ECO:0000313" key="6">
    <source>
        <dbReference type="Proteomes" id="UP000001940"/>
    </source>
</evidence>
<dbReference type="MEROPS" id="C01.A36"/>
<dbReference type="Gene3D" id="3.90.70.10">
    <property type="entry name" value="Cysteine proteinases"/>
    <property type="match status" value="1"/>
</dbReference>
<evidence type="ECO:0000313" key="5">
    <source>
        <dbReference type="EMBL" id="CAA94738.1"/>
    </source>
</evidence>
<feature type="domain" description="Cathepsin propeptide inhibitor" evidence="4">
    <location>
        <begin position="47"/>
        <end position="107"/>
    </location>
</feature>
<proteinExistence type="evidence at protein level"/>
<comment type="similarity">
    <text evidence="1">Belongs to the peptidase C1 family.</text>
</comment>
<dbReference type="Pfam" id="PF00112">
    <property type="entry name" value="Peptidase_C1"/>
    <property type="match status" value="1"/>
</dbReference>
<dbReference type="InterPro" id="IPR038765">
    <property type="entry name" value="Papain-like_cys_pep_sf"/>
</dbReference>
<dbReference type="AGR" id="WB:WBGene00008231"/>
<evidence type="ECO:0000259" key="3">
    <source>
        <dbReference type="SMART" id="SM00645"/>
    </source>
</evidence>
<dbReference type="CTD" id="183677"/>
<protein>
    <submittedName>
        <fullName evidence="5">Cysteine proteinase</fullName>
    </submittedName>
</protein>
<dbReference type="HOGENOM" id="CLU_012184_1_3_1"/>
<dbReference type="EMBL" id="BX284605">
    <property type="protein sequence ID" value="CAA94738.1"/>
    <property type="molecule type" value="Genomic_DNA"/>
</dbReference>
<dbReference type="SMART" id="SM00645">
    <property type="entry name" value="Pept_C1"/>
    <property type="match status" value="1"/>
</dbReference>
<feature type="domain" description="Peptidase C1A papain C-terminal" evidence="3">
    <location>
        <begin position="140"/>
        <end position="371"/>
    </location>
</feature>
<evidence type="ECO:0000256" key="2">
    <source>
        <dbReference type="SAM" id="SignalP"/>
    </source>
</evidence>
<dbReference type="InterPro" id="IPR000668">
    <property type="entry name" value="Peptidase_C1A_C"/>
</dbReference>
<evidence type="ECO:0000256" key="1">
    <source>
        <dbReference type="ARBA" id="ARBA00008455"/>
    </source>
</evidence>
<dbReference type="PeptideAtlas" id="Q18740"/>
<gene>
    <name evidence="5 7" type="primary">tag-329</name>
    <name evidence="7" type="ORF">C50F4.3</name>
    <name evidence="5" type="ORF">CELE_C50F4.3</name>
</gene>
<dbReference type="PRINTS" id="PR00705">
    <property type="entry name" value="PAPAIN"/>
</dbReference>
<keyword evidence="6" id="KW-1185">Reference proteome</keyword>
<accession>Q18740</accession>
<evidence type="ECO:0000259" key="4">
    <source>
        <dbReference type="SMART" id="SM00848"/>
    </source>
</evidence>
<dbReference type="PaxDb" id="6239-C50F4.3"/>
<reference evidence="5 6" key="1">
    <citation type="journal article" date="1998" name="Science">
        <title>Genome sequence of the nematode C. elegans: a platform for investigating biology.</title>
        <authorList>
            <consortium name="The C. elegans sequencing consortium"/>
            <person name="Sulson J.E."/>
            <person name="Waterston R."/>
        </authorList>
    </citation>
    <scope>NUCLEOTIDE SEQUENCE [LARGE SCALE GENOMIC DNA]</scope>
    <source>
        <strain evidence="5 6">Bristol N2</strain>
    </source>
</reference>
<dbReference type="GO" id="GO:0004197">
    <property type="term" value="F:cysteine-type endopeptidase activity"/>
    <property type="evidence" value="ECO:0000318"/>
    <property type="project" value="GO_Central"/>
</dbReference>
<dbReference type="SMR" id="Q18740"/>
<dbReference type="Pfam" id="PF08246">
    <property type="entry name" value="Inhibitor_I29"/>
    <property type="match status" value="1"/>
</dbReference>
<dbReference type="FunCoup" id="Q18740">
    <property type="interactions" value="16"/>
</dbReference>
<dbReference type="PhylomeDB" id="Q18740"/>
<dbReference type="WormBase" id="C50F4.3">
    <property type="protein sequence ID" value="CE05468"/>
    <property type="gene ID" value="WBGene00008231"/>
    <property type="gene designation" value="tag-329"/>
</dbReference>
<feature type="chain" id="PRO_5018727976" evidence="2">
    <location>
        <begin position="20"/>
        <end position="374"/>
    </location>
</feature>
<dbReference type="CDD" id="cd02248">
    <property type="entry name" value="Peptidase_C1A"/>
    <property type="match status" value="1"/>
</dbReference>
<dbReference type="OMA" id="RRMHAEW"/>
<sequence>MASLLALFFIQIFIFTVTSFDVGANFEDSFFEINIDRNNPEKLYKEFEDFIVKYKRNYKDEIEKKFRFQQFVATHNRVGKMNKAAKKAGHDTKYGINKFSDLSKKEIHGMYSKFGPPKNNTNVPKFNLKNLRVKRQMEGLPKTFDLRNKKVGGHYIIGPIKTQDSCACCWGFAATAVAEAALTVHLKKAMNLSEQEVCDCAPKHGPGCNGGDPVDGLEYIKEMGLTGGKEYPFNVNRSTQLGRCESEKYDRELNPLELDYYAIDPFNAEYQMTHHLYLLNLPISVAFRTGASLSSYLSGILELADCDDEKGGHWHSGAIVGYGTTKNSAGRTVDYWIFRNSWWTDWGDDGYARIVRGEDWCSIESHGYGARIPE</sequence>
<feature type="signal peptide" evidence="2">
    <location>
        <begin position="1"/>
        <end position="19"/>
    </location>
</feature>
<dbReference type="UCSC" id="C50F4.3">
    <property type="organism name" value="c. elegans"/>
</dbReference>
<dbReference type="AlphaFoldDB" id="Q18740"/>
<keyword evidence="2" id="KW-0732">Signal</keyword>
<dbReference type="SMART" id="SM00848">
    <property type="entry name" value="Inhibitor_I29"/>
    <property type="match status" value="1"/>
</dbReference>
<dbReference type="GO" id="GO:0005615">
    <property type="term" value="C:extracellular space"/>
    <property type="evidence" value="ECO:0000318"/>
    <property type="project" value="GO_Central"/>
</dbReference>
<dbReference type="Proteomes" id="UP000001940">
    <property type="component" value="Chromosome V"/>
</dbReference>
<dbReference type="PANTHER" id="PTHR12411">
    <property type="entry name" value="CYSTEINE PROTEASE FAMILY C1-RELATED"/>
    <property type="match status" value="1"/>
</dbReference>